<gene>
    <name evidence="8" type="ORF">J9253_11670</name>
</gene>
<protein>
    <submittedName>
        <fullName evidence="8">PLDc N-terminal domain-containing protein</fullName>
    </submittedName>
</protein>
<dbReference type="InterPro" id="IPR027379">
    <property type="entry name" value="CLS_N"/>
</dbReference>
<accession>A0ABX7WQJ9</accession>
<name>A0ABX7WQJ9_9GAMM</name>
<evidence type="ECO:0000256" key="2">
    <source>
        <dbReference type="ARBA" id="ARBA00022475"/>
    </source>
</evidence>
<dbReference type="Pfam" id="PF13396">
    <property type="entry name" value="PLDc_N"/>
    <property type="match status" value="1"/>
</dbReference>
<comment type="subcellular location">
    <subcellularLocation>
        <location evidence="1">Cell membrane</location>
        <topology evidence="1">Multi-pass membrane protein</topology>
    </subcellularLocation>
</comment>
<proteinExistence type="predicted"/>
<evidence type="ECO:0000313" key="8">
    <source>
        <dbReference type="EMBL" id="QTR44698.1"/>
    </source>
</evidence>
<feature type="transmembrane region" description="Helical" evidence="6">
    <location>
        <begin position="36"/>
        <end position="55"/>
    </location>
</feature>
<keyword evidence="3 6" id="KW-0812">Transmembrane</keyword>
<dbReference type="EMBL" id="CP072801">
    <property type="protein sequence ID" value="QTR44698.1"/>
    <property type="molecule type" value="Genomic_DNA"/>
</dbReference>
<evidence type="ECO:0000256" key="6">
    <source>
        <dbReference type="SAM" id="Phobius"/>
    </source>
</evidence>
<evidence type="ECO:0000259" key="7">
    <source>
        <dbReference type="Pfam" id="PF13396"/>
    </source>
</evidence>
<evidence type="ECO:0000256" key="1">
    <source>
        <dbReference type="ARBA" id="ARBA00004651"/>
    </source>
</evidence>
<sequence length="59" mass="6192">MGIEIGGLLGLIILIVDVWAIIKVVQSGAGTGAKVLWVVLILVLPILGLLLWFLMGPKG</sequence>
<feature type="domain" description="Cardiolipin synthase N-terminal" evidence="7">
    <location>
        <begin position="15"/>
        <end position="57"/>
    </location>
</feature>
<evidence type="ECO:0000313" key="9">
    <source>
        <dbReference type="Proteomes" id="UP000672039"/>
    </source>
</evidence>
<dbReference type="RefSeq" id="WP_210221155.1">
    <property type="nucleotide sequence ID" value="NZ_CP072801.1"/>
</dbReference>
<evidence type="ECO:0000256" key="4">
    <source>
        <dbReference type="ARBA" id="ARBA00022989"/>
    </source>
</evidence>
<keyword evidence="9" id="KW-1185">Reference proteome</keyword>
<dbReference type="Proteomes" id="UP000672039">
    <property type="component" value="Chromosome"/>
</dbReference>
<evidence type="ECO:0000256" key="5">
    <source>
        <dbReference type="ARBA" id="ARBA00023136"/>
    </source>
</evidence>
<keyword evidence="5 6" id="KW-0472">Membrane</keyword>
<organism evidence="8 9">
    <name type="scientific">Thiothrix litoralis</name>
    <dbReference type="NCBI Taxonomy" id="2891210"/>
    <lineage>
        <taxon>Bacteria</taxon>
        <taxon>Pseudomonadati</taxon>
        <taxon>Pseudomonadota</taxon>
        <taxon>Gammaproteobacteria</taxon>
        <taxon>Thiotrichales</taxon>
        <taxon>Thiotrichaceae</taxon>
        <taxon>Thiothrix</taxon>
    </lineage>
</organism>
<keyword evidence="2" id="KW-1003">Cell membrane</keyword>
<evidence type="ECO:0000256" key="3">
    <source>
        <dbReference type="ARBA" id="ARBA00022692"/>
    </source>
</evidence>
<reference evidence="8 9" key="1">
    <citation type="submission" date="2021-04" db="EMBL/GenBank/DDBJ databases">
        <title>Genomics, taxonomy and metabolism of representatives of sulfur bacteria of the genus Thiothrix: Thiothrix fructosivorans QT, Thiothrix unzii A1T and three new species, Thiothrix subterranea sp. nov., Thiothrix litoralis sp. nov. and 'Candidatus Thiothrix anitrata' sp. nov.</title>
        <authorList>
            <person name="Ravin N.V."/>
            <person name="Smolyakov D."/>
            <person name="Rudenko T.S."/>
            <person name="Mardanov A.V."/>
            <person name="Beletsky A.V."/>
            <person name="Markov N.D."/>
            <person name="Fomenkov A.I."/>
            <person name="Roberts R.J."/>
            <person name="Karnachuk O.V."/>
            <person name="Novikov A."/>
            <person name="Grabovich M.Y."/>
        </authorList>
    </citation>
    <scope>NUCLEOTIDE SEQUENCE [LARGE SCALE GENOMIC DNA]</scope>
    <source>
        <strain evidence="8 9">AS</strain>
    </source>
</reference>
<keyword evidence="4 6" id="KW-1133">Transmembrane helix</keyword>